<dbReference type="EC" id="5.4.99.-" evidence="1"/>
<keyword evidence="2" id="KW-1185">Reference proteome</keyword>
<dbReference type="EMBL" id="CP168151">
    <property type="protein sequence ID" value="XFD40194.1"/>
    <property type="molecule type" value="Genomic_DNA"/>
</dbReference>
<reference evidence="1" key="1">
    <citation type="submission" date="2024-08" db="EMBL/GenBank/DDBJ databases">
        <title>Lentilactobacillus sp. nov., isolated from tree bark.</title>
        <authorList>
            <person name="Phuengjayaem S."/>
            <person name="Tanasupawat S."/>
        </authorList>
    </citation>
    <scope>NUCLEOTIDE SEQUENCE</scope>
    <source>
        <strain evidence="1">SPB1-3</strain>
    </source>
</reference>
<keyword evidence="1" id="KW-0413">Isomerase</keyword>
<protein>
    <submittedName>
        <fullName evidence="1">RluA family pseudouridine synthase</fullName>
        <ecNumber evidence="1">5.4.99.-</ecNumber>
    </submittedName>
</protein>
<name>A0ACD5DFN6_9LACO</name>
<accession>A0ACD5DFN6</accession>
<evidence type="ECO:0000313" key="1">
    <source>
        <dbReference type="EMBL" id="XFD40194.1"/>
    </source>
</evidence>
<organism evidence="1 2">
    <name type="scientific">Lentilactobacillus terminaliae</name>
    <dbReference type="NCBI Taxonomy" id="3003483"/>
    <lineage>
        <taxon>Bacteria</taxon>
        <taxon>Bacillati</taxon>
        <taxon>Bacillota</taxon>
        <taxon>Bacilli</taxon>
        <taxon>Lactobacillales</taxon>
        <taxon>Lactobacillaceae</taxon>
        <taxon>Lentilactobacillus</taxon>
    </lineage>
</organism>
<sequence>MKIDFEYNEGPTEPLKKFLNSVGVSHRMYKDLRDGEGSFYLNHQLVTDVRVSEGDVVTVEFPPEQSDPNIAASDGELTIMYEDQNWLLVNKPAGLTVVPGPANRDDTLVNRIKGHWLSNNEENLVPHIITRLDRFTSGVVLIAKHRLANSLANQLMEDNQLFKEYVAVASGTGLADHAEINKPIGKRETGFGQTISPDGKFARTEYWKIQDHESYTTVRVVIHTGRTHQIRVHFASIDHPLLGDELYSGPMDLGIQRQALHAGRLSFDNPFSGEKLAVEADVPADMKQYFD</sequence>
<evidence type="ECO:0000313" key="2">
    <source>
        <dbReference type="Proteomes" id="UP001149860"/>
    </source>
</evidence>
<gene>
    <name evidence="1" type="ORF">O0236_002445</name>
</gene>
<dbReference type="Proteomes" id="UP001149860">
    <property type="component" value="Chromosome"/>
</dbReference>
<proteinExistence type="predicted"/>